<evidence type="ECO:0008006" key="5">
    <source>
        <dbReference type="Google" id="ProtNLM"/>
    </source>
</evidence>
<dbReference type="EMBL" id="PDOE01000002">
    <property type="protein sequence ID" value="RKL68315.1"/>
    <property type="molecule type" value="Genomic_DNA"/>
</dbReference>
<protein>
    <recommendedName>
        <fullName evidence="5">Phage shock protein A</fullName>
    </recommendedName>
</protein>
<comment type="similarity">
    <text evidence="1">Belongs to the PspA/Vipp/IM30 family.</text>
</comment>
<sequence length="226" mass="26418">MLRLFRTVKHYFAKGVDLEKQEDQDPVSIADELLKDMDRELSHMRESLNKQIASEKRLKRRVEEAYLEVGQREADALEFSQQDDENSAKLALLKKEELRHHAAEMETLLTQTQIHKKELLQHMDVQTANYHRLQEKKLHLQTKRNQLRPPTVHEVEELKVHEKRVSSLSVHPHIENPEQEMPLNSGDELPESPTPINRATGKHGVTNVEERLEELKKSLKQKELGE</sequence>
<evidence type="ECO:0000313" key="4">
    <source>
        <dbReference type="Proteomes" id="UP000281498"/>
    </source>
</evidence>
<proteinExistence type="inferred from homology"/>
<feature type="region of interest" description="Disordered" evidence="2">
    <location>
        <begin position="164"/>
        <end position="207"/>
    </location>
</feature>
<name>A0A3A9KKI6_9BACI</name>
<dbReference type="InterPro" id="IPR007157">
    <property type="entry name" value="PspA_VIPP1"/>
</dbReference>
<dbReference type="Proteomes" id="UP000281498">
    <property type="component" value="Unassembled WGS sequence"/>
</dbReference>
<keyword evidence="4" id="KW-1185">Reference proteome</keyword>
<dbReference type="OrthoDB" id="2968741at2"/>
<organism evidence="3 4">
    <name type="scientific">Salipaludibacillus neizhouensis</name>
    <dbReference type="NCBI Taxonomy" id="885475"/>
    <lineage>
        <taxon>Bacteria</taxon>
        <taxon>Bacillati</taxon>
        <taxon>Bacillota</taxon>
        <taxon>Bacilli</taxon>
        <taxon>Bacillales</taxon>
        <taxon>Bacillaceae</taxon>
    </lineage>
</organism>
<comment type="caution">
    <text evidence="3">The sequence shown here is derived from an EMBL/GenBank/DDBJ whole genome shotgun (WGS) entry which is preliminary data.</text>
</comment>
<evidence type="ECO:0000256" key="1">
    <source>
        <dbReference type="ARBA" id="ARBA00043985"/>
    </source>
</evidence>
<reference evidence="3 4" key="1">
    <citation type="submission" date="2017-10" db="EMBL/GenBank/DDBJ databases">
        <title>Bacillus sp. nov., a halophilic bacterium isolated from a Keqin Lake.</title>
        <authorList>
            <person name="Wang H."/>
        </authorList>
    </citation>
    <scope>NUCLEOTIDE SEQUENCE [LARGE SCALE GENOMIC DNA]</scope>
    <source>
        <strain evidence="3 4">KCTC 13187</strain>
    </source>
</reference>
<dbReference type="RefSeq" id="WP_110938655.1">
    <property type="nucleotide sequence ID" value="NZ_KZ614147.1"/>
</dbReference>
<evidence type="ECO:0000256" key="2">
    <source>
        <dbReference type="SAM" id="MobiDB-lite"/>
    </source>
</evidence>
<dbReference type="AlphaFoldDB" id="A0A3A9KKI6"/>
<dbReference type="Pfam" id="PF04012">
    <property type="entry name" value="PspA_IM30"/>
    <property type="match status" value="1"/>
</dbReference>
<evidence type="ECO:0000313" key="3">
    <source>
        <dbReference type="EMBL" id="RKL68315.1"/>
    </source>
</evidence>
<accession>A0A3A9KKI6</accession>
<gene>
    <name evidence="3" type="ORF">CR203_07490</name>
</gene>